<dbReference type="InterPro" id="IPR011047">
    <property type="entry name" value="Quinoprotein_ADH-like_sf"/>
</dbReference>
<keyword evidence="1 3" id="KW-0853">WD repeat</keyword>
<dbReference type="SUPFAM" id="SSF50978">
    <property type="entry name" value="WD40 repeat-like"/>
    <property type="match status" value="1"/>
</dbReference>
<organism evidence="7 8">
    <name type="scientific">Trichoglossum hirsutum</name>
    <dbReference type="NCBI Taxonomy" id="265104"/>
    <lineage>
        <taxon>Eukaryota</taxon>
        <taxon>Fungi</taxon>
        <taxon>Dikarya</taxon>
        <taxon>Ascomycota</taxon>
        <taxon>Pezizomycotina</taxon>
        <taxon>Geoglossomycetes</taxon>
        <taxon>Geoglossales</taxon>
        <taxon>Geoglossaceae</taxon>
        <taxon>Trichoglossum</taxon>
    </lineage>
</organism>
<dbReference type="SUPFAM" id="SSF52540">
    <property type="entry name" value="P-loop containing nucleoside triphosphate hydrolases"/>
    <property type="match status" value="1"/>
</dbReference>
<reference evidence="7" key="1">
    <citation type="submission" date="2021-03" db="EMBL/GenBank/DDBJ databases">
        <title>Comparative genomics and phylogenomic investigation of the class Geoglossomycetes provide insights into ecological specialization and systematics.</title>
        <authorList>
            <person name="Melie T."/>
            <person name="Pirro S."/>
            <person name="Miller A.N."/>
            <person name="Quandt A."/>
        </authorList>
    </citation>
    <scope>NUCLEOTIDE SEQUENCE</scope>
    <source>
        <strain evidence="7">CAQ_001_2017</strain>
    </source>
</reference>
<feature type="repeat" description="WD" evidence="3">
    <location>
        <begin position="1269"/>
        <end position="1303"/>
    </location>
</feature>
<dbReference type="Gene3D" id="3.40.50.300">
    <property type="entry name" value="P-loop containing nucleotide triphosphate hydrolases"/>
    <property type="match status" value="1"/>
</dbReference>
<feature type="repeat" description="WD" evidence="3">
    <location>
        <begin position="968"/>
        <end position="1007"/>
    </location>
</feature>
<dbReference type="InterPro" id="IPR035994">
    <property type="entry name" value="Nucleoside_phosphorylase_sf"/>
</dbReference>
<comment type="caution">
    <text evidence="7">The sequence shown here is derived from an EMBL/GenBank/DDBJ whole genome shotgun (WGS) entry which is preliminary data.</text>
</comment>
<evidence type="ECO:0000313" key="8">
    <source>
        <dbReference type="Proteomes" id="UP000750711"/>
    </source>
</evidence>
<dbReference type="SMART" id="SM00320">
    <property type="entry name" value="WD40"/>
    <property type="match status" value="11"/>
</dbReference>
<evidence type="ECO:0000259" key="5">
    <source>
        <dbReference type="Pfam" id="PF22939"/>
    </source>
</evidence>
<keyword evidence="8" id="KW-1185">Reference proteome</keyword>
<dbReference type="SUPFAM" id="SSF50998">
    <property type="entry name" value="Quinoprotein alcohol dehydrogenase-like"/>
    <property type="match status" value="1"/>
</dbReference>
<dbReference type="Gene3D" id="2.130.10.10">
    <property type="entry name" value="YVTN repeat-like/Quinoprotein amine dehydrogenase"/>
    <property type="match status" value="4"/>
</dbReference>
<feature type="compositionally biased region" description="Basic and acidic residues" evidence="4">
    <location>
        <begin position="197"/>
        <end position="206"/>
    </location>
</feature>
<feature type="region of interest" description="Disordered" evidence="4">
    <location>
        <begin position="309"/>
        <end position="353"/>
    </location>
</feature>
<gene>
    <name evidence="7" type="ORF">GP486_002591</name>
</gene>
<dbReference type="InterPro" id="IPR001680">
    <property type="entry name" value="WD40_rpt"/>
</dbReference>
<dbReference type="Proteomes" id="UP000750711">
    <property type="component" value="Unassembled WGS sequence"/>
</dbReference>
<sequence length="1537" mass="171649">MSELNPNDYTAVWFAPLEIEALAALHMLDEEHQGRFPARRNDRYVFRAGKMCGHSIVIASFPPGEVYGTTSASILASHVEERFPNLRFGLLVGVAAGIPDLSVHPPRDIRLGDVLISERTQSGPGIVHYGLGKDTGQGKLQPLHHGYVLPNTGYIVRSAIGAIKNMRPNEVEKFLQCYESIKDKEHPTGTFADPGQENDKLYVGDDKNERLAEREIRSDSERTRVWCGNIGSGDKLLKDAQERDRLRDGYNLIGLEMEAAGIMGVIPVGVIRGVCDYADKRKRKEWQPYAAAMAAAYAKAILNKIPQERPAALRNATSDDRTDNKGRDREEAAEVPGSSNGKAARHATHGFNLPGNNNKVAGNFGNIGNITGNLQIVPDDLCKEFLGDLSEGDPCMDMSRIETNKGGILKDCFAWILKDPQLKEWRDNKDARLLWIKGAPGRGKTMLMIGLVKHLTDRLSSESSKLSFFFCQNSEPCLNNGVSVLRGLIWELLNKNHDLGRHIPDEYRTNDKEKRKAMFERSNRNLFTTLKEMLSGMLRDGSLEAVYVLVDALDECDKDLGELVEWIADDAADDLSKAKWLVSGRFTMKLDRTLGRKPTLELNGERITPAVDQFIEQKVESLVNKGGYSEELKNQVRMALKEKAESTFLWVALVCNHLKFISRLNVMTELNKFPPGLKPLYERMMRMIEDQDENTSRQCKQVLRAVTIAYRPLALEELALVVGLHGRPIDDIRQLVRLCGSYVILHDEENETIRFLHESAKDYLVHDANVSPGGLEQEHGLTVKCSLQAMSKILRKDIYSLRRIGCPSREARPPGPPNSDPLSPIRYSCLYWINHLLETSKEFRGHDTQREIEAFFKKHLLHWLEALSLMGGIPNAAAAINKLVHVFSPEDQYPYDGNQFYHLVRDAHRFIHYHKWAIENSPLQVYASALIFSPARSLVRELFRREEPEWITTKPVMRDSWSLCLQTLEGHRGVVRSIAFSRDDRFIASASDTIGIWDSASGNRLQTLEAHGGCAVSVAFSHDDKRLASVSSTDTVQIWDSASGECLRTRNSIGDVYDIVSAIFSHDDKHVVLTSSYGIMVIWDIASSECTWTYEARRTVIPSTISHGNDSRRLATASDGNIIRIQDLTSGERLQTFKGHNGMAYVFAFSHDNKRLASASYGNIIRIRDFASGECLQTLEGNNGIVCVLAFSHDNKRLASASDDNIIRIWDSASGEYLHTFEGHNGIVFVLAFSHDSKRLASASGDRTIRIWNLASGECLQTVNCHSNIITVTFSHDGKYLASGLSNHTIRIWELASGTRLQAPEGHSNRVTSVTFSHNGKHLASTSVDDTVKIWDPASGECLLILEGNSSRVNSIVFSHSGEHLASASHRTIRIWDLTSGECLQTLEGHSENISRVAFSHDDKDLASASFDKTIRIWDSVSGECLRTIDLRMEFPNASLATVHKYLCTKIDTILFNTPSTSSTAPSRTAHQNLQHRGLGVSSNGPWITYNSENLLWIPPEYRPYCSGLTASTVALGCPSGRVLIFNFDTKFLASCF</sequence>
<dbReference type="Pfam" id="PF22939">
    <property type="entry name" value="WHD_GPIID"/>
    <property type="match status" value="1"/>
</dbReference>
<keyword evidence="2" id="KW-0677">Repeat</keyword>
<dbReference type="SUPFAM" id="SSF53167">
    <property type="entry name" value="Purine and uridine phosphorylases"/>
    <property type="match status" value="1"/>
</dbReference>
<dbReference type="InterPro" id="IPR054471">
    <property type="entry name" value="GPIID_WHD"/>
</dbReference>
<dbReference type="InterPro" id="IPR015943">
    <property type="entry name" value="WD40/YVTN_repeat-like_dom_sf"/>
</dbReference>
<evidence type="ECO:0000313" key="7">
    <source>
        <dbReference type="EMBL" id="KAH0562762.1"/>
    </source>
</evidence>
<dbReference type="GO" id="GO:0009116">
    <property type="term" value="P:nucleoside metabolic process"/>
    <property type="evidence" value="ECO:0007669"/>
    <property type="project" value="InterPro"/>
</dbReference>
<feature type="repeat" description="WD" evidence="3">
    <location>
        <begin position="1137"/>
        <end position="1178"/>
    </location>
</feature>
<dbReference type="InterPro" id="IPR027417">
    <property type="entry name" value="P-loop_NTPase"/>
</dbReference>
<feature type="repeat" description="WD" evidence="3">
    <location>
        <begin position="1221"/>
        <end position="1262"/>
    </location>
</feature>
<feature type="domain" description="GPI inositol-deacylase winged helix" evidence="5">
    <location>
        <begin position="695"/>
        <end position="769"/>
    </location>
</feature>
<feature type="repeat" description="WD" evidence="3">
    <location>
        <begin position="1346"/>
        <end position="1386"/>
    </location>
</feature>
<evidence type="ECO:0000256" key="3">
    <source>
        <dbReference type="PROSITE-ProRule" id="PRU00221"/>
    </source>
</evidence>
<evidence type="ECO:0000259" key="6">
    <source>
        <dbReference type="Pfam" id="PF24883"/>
    </source>
</evidence>
<evidence type="ECO:0008006" key="9">
    <source>
        <dbReference type="Google" id="ProtNLM"/>
    </source>
</evidence>
<dbReference type="InterPro" id="IPR056884">
    <property type="entry name" value="NPHP3-like_N"/>
</dbReference>
<dbReference type="InterPro" id="IPR036322">
    <property type="entry name" value="WD40_repeat_dom_sf"/>
</dbReference>
<dbReference type="PROSITE" id="PS50294">
    <property type="entry name" value="WD_REPEATS_REGION"/>
    <property type="match status" value="5"/>
</dbReference>
<evidence type="ECO:0000256" key="1">
    <source>
        <dbReference type="ARBA" id="ARBA00022574"/>
    </source>
</evidence>
<dbReference type="PROSITE" id="PS50082">
    <property type="entry name" value="WD_REPEATS_2"/>
    <property type="match status" value="9"/>
</dbReference>
<dbReference type="PANTHER" id="PTHR19879:SF9">
    <property type="entry name" value="TRANSCRIPTION INITIATION FACTOR TFIID SUBUNIT 5"/>
    <property type="match status" value="1"/>
</dbReference>
<dbReference type="InterPro" id="IPR019775">
    <property type="entry name" value="WD40_repeat_CS"/>
</dbReference>
<dbReference type="Gene3D" id="3.40.50.1580">
    <property type="entry name" value="Nucleoside phosphorylase domain"/>
    <property type="match status" value="1"/>
</dbReference>
<name>A0A9P8LE06_9PEZI</name>
<dbReference type="PRINTS" id="PR00320">
    <property type="entry name" value="GPROTEINBRPT"/>
</dbReference>
<dbReference type="CDD" id="cd00200">
    <property type="entry name" value="WD40"/>
    <property type="match status" value="1"/>
</dbReference>
<proteinExistence type="predicted"/>
<feature type="repeat" description="WD" evidence="3">
    <location>
        <begin position="1304"/>
        <end position="1345"/>
    </location>
</feature>
<accession>A0A9P8LE06</accession>
<feature type="region of interest" description="Disordered" evidence="4">
    <location>
        <begin position="185"/>
        <end position="206"/>
    </location>
</feature>
<evidence type="ECO:0000256" key="2">
    <source>
        <dbReference type="ARBA" id="ARBA00022737"/>
    </source>
</evidence>
<feature type="compositionally biased region" description="Basic and acidic residues" evidence="4">
    <location>
        <begin position="317"/>
        <end position="332"/>
    </location>
</feature>
<feature type="repeat" description="WD" evidence="3">
    <location>
        <begin position="1179"/>
        <end position="1220"/>
    </location>
</feature>
<dbReference type="InterPro" id="IPR020472">
    <property type="entry name" value="WD40_PAC1"/>
</dbReference>
<dbReference type="PANTHER" id="PTHR19879">
    <property type="entry name" value="TRANSCRIPTION INITIATION FACTOR TFIID"/>
    <property type="match status" value="1"/>
</dbReference>
<protein>
    <recommendedName>
        <fullName evidence="9">NACHT domain-containing protein</fullName>
    </recommendedName>
</protein>
<feature type="repeat" description="WD" evidence="3">
    <location>
        <begin position="1008"/>
        <end position="1049"/>
    </location>
</feature>
<dbReference type="GO" id="GO:0003824">
    <property type="term" value="F:catalytic activity"/>
    <property type="evidence" value="ECO:0007669"/>
    <property type="project" value="InterPro"/>
</dbReference>
<dbReference type="Pfam" id="PF24883">
    <property type="entry name" value="NPHP3_N"/>
    <property type="match status" value="1"/>
</dbReference>
<dbReference type="EMBL" id="JAGHQM010000297">
    <property type="protein sequence ID" value="KAH0562762.1"/>
    <property type="molecule type" value="Genomic_DNA"/>
</dbReference>
<feature type="domain" description="Nephrocystin 3-like N-terminal" evidence="6">
    <location>
        <begin position="413"/>
        <end position="585"/>
    </location>
</feature>
<feature type="repeat" description="WD" evidence="3">
    <location>
        <begin position="1387"/>
        <end position="1428"/>
    </location>
</feature>
<dbReference type="Pfam" id="PF00400">
    <property type="entry name" value="WD40"/>
    <property type="match status" value="9"/>
</dbReference>
<evidence type="ECO:0000256" key="4">
    <source>
        <dbReference type="SAM" id="MobiDB-lite"/>
    </source>
</evidence>
<dbReference type="PROSITE" id="PS00678">
    <property type="entry name" value="WD_REPEATS_1"/>
    <property type="match status" value="2"/>
</dbReference>